<gene>
    <name evidence="2" type="ORF">H4Q32_014155</name>
</gene>
<organism evidence="2 3">
    <name type="scientific">Labeo rohita</name>
    <name type="common">Indian major carp</name>
    <name type="synonym">Cyprinus rohita</name>
    <dbReference type="NCBI Taxonomy" id="84645"/>
    <lineage>
        <taxon>Eukaryota</taxon>
        <taxon>Metazoa</taxon>
        <taxon>Chordata</taxon>
        <taxon>Craniata</taxon>
        <taxon>Vertebrata</taxon>
        <taxon>Euteleostomi</taxon>
        <taxon>Actinopterygii</taxon>
        <taxon>Neopterygii</taxon>
        <taxon>Teleostei</taxon>
        <taxon>Ostariophysi</taxon>
        <taxon>Cypriniformes</taxon>
        <taxon>Cyprinidae</taxon>
        <taxon>Labeoninae</taxon>
        <taxon>Labeonini</taxon>
        <taxon>Labeo</taxon>
    </lineage>
</organism>
<evidence type="ECO:0000313" key="2">
    <source>
        <dbReference type="EMBL" id="KAI2653806.1"/>
    </source>
</evidence>
<reference evidence="2 3" key="1">
    <citation type="submission" date="2022-01" db="EMBL/GenBank/DDBJ databases">
        <title>A high-quality chromosome-level genome assembly of rohu carp, Labeo rohita.</title>
        <authorList>
            <person name="Arick M.A. II"/>
            <person name="Hsu C.-Y."/>
            <person name="Magbanua Z."/>
            <person name="Pechanova O."/>
            <person name="Grover C."/>
            <person name="Miller E."/>
            <person name="Thrash A."/>
            <person name="Ezzel L."/>
            <person name="Alam S."/>
            <person name="Benzie J."/>
            <person name="Hamilton M."/>
            <person name="Karsi A."/>
            <person name="Lawrence M.L."/>
            <person name="Peterson D.G."/>
        </authorList>
    </citation>
    <scope>NUCLEOTIDE SEQUENCE [LARGE SCALE GENOMIC DNA]</scope>
    <source>
        <strain evidence="3">BAU-BD-2019</strain>
        <tissue evidence="2">Blood</tissue>
    </source>
</reference>
<keyword evidence="3" id="KW-1185">Reference proteome</keyword>
<dbReference type="Proteomes" id="UP000830375">
    <property type="component" value="Unassembled WGS sequence"/>
</dbReference>
<feature type="region of interest" description="Disordered" evidence="1">
    <location>
        <begin position="240"/>
        <end position="261"/>
    </location>
</feature>
<proteinExistence type="predicted"/>
<dbReference type="EMBL" id="JACTAM010000018">
    <property type="protein sequence ID" value="KAI2653806.1"/>
    <property type="molecule type" value="Genomic_DNA"/>
</dbReference>
<protein>
    <submittedName>
        <fullName evidence="2">GMP synthase [glutamine-hydrolyzing] subunit A</fullName>
    </submittedName>
</protein>
<accession>A0ABQ8LU44</accession>
<evidence type="ECO:0000313" key="3">
    <source>
        <dbReference type="Proteomes" id="UP000830375"/>
    </source>
</evidence>
<name>A0ABQ8LU44_LABRO</name>
<sequence>MSAADRAISVFQQESLKPVKGLMDPSILNADESFNHERTAGLTEVSMAWKKALLQYCLGVEGQRVLRTISDTTEASYDHESMHQYVADLRGLANSYKFGELHNEMIRDQLIEHTNNNKIRETLLLQPDDLTLSKAIAIAFQVESAAKYPTTLMSLMSTYITEGWLAQVSGELSAFARVKDELAGVTHAWHVGCALVDVYIRNYPVLIVDLVLMPPELKSAQPMARHVIIVENKIISPVSATQPQVDHKPAPISPHQLSSTM</sequence>
<comment type="caution">
    <text evidence="2">The sequence shown here is derived from an EMBL/GenBank/DDBJ whole genome shotgun (WGS) entry which is preliminary data.</text>
</comment>
<evidence type="ECO:0000256" key="1">
    <source>
        <dbReference type="SAM" id="MobiDB-lite"/>
    </source>
</evidence>